<proteinExistence type="predicted"/>
<organism evidence="2 3">
    <name type="scientific">Ideonella livida</name>
    <dbReference type="NCBI Taxonomy" id="2707176"/>
    <lineage>
        <taxon>Bacteria</taxon>
        <taxon>Pseudomonadati</taxon>
        <taxon>Pseudomonadota</taxon>
        <taxon>Betaproteobacteria</taxon>
        <taxon>Burkholderiales</taxon>
        <taxon>Sphaerotilaceae</taxon>
        <taxon>Ideonella</taxon>
    </lineage>
</organism>
<dbReference type="RefSeq" id="WP_163456864.1">
    <property type="nucleotide sequence ID" value="NZ_JAAGOH010000006.1"/>
</dbReference>
<feature type="domain" description="SIS" evidence="1">
    <location>
        <begin position="13"/>
        <end position="143"/>
    </location>
</feature>
<dbReference type="InterPro" id="IPR001347">
    <property type="entry name" value="SIS_dom"/>
</dbReference>
<gene>
    <name evidence="2" type="ORF">G3A44_07375</name>
</gene>
<evidence type="ECO:0000313" key="2">
    <source>
        <dbReference type="EMBL" id="NDY91015.1"/>
    </source>
</evidence>
<dbReference type="PANTHER" id="PTHR30390">
    <property type="entry name" value="SEDOHEPTULOSE 7-PHOSPHATE ISOMERASE / DNAA INITIATOR-ASSOCIATING FACTOR FOR REPLICATION INITIATION"/>
    <property type="match status" value="1"/>
</dbReference>
<keyword evidence="3" id="KW-1185">Reference proteome</keyword>
<sequence>MLQARIQQQFFGAADLLNQVADILARPLEEATEAVVNCLTNGGKVLAAGLGADAGLAALLCGLLQHGHERERPPLPAFCLGPGLGLPAGAGIDPVDALVRQLQVLGAPGDLLVLLAGPVEAHVPLLTLAEAAREADMSLLLFTGGEPGPWIEHLVETDVWLPLAESRPAQVRQIHLVAVHALCDAIDLQLLGPAEGE</sequence>
<evidence type="ECO:0000313" key="3">
    <source>
        <dbReference type="Proteomes" id="UP000484255"/>
    </source>
</evidence>
<evidence type="ECO:0000259" key="1">
    <source>
        <dbReference type="Pfam" id="PF13580"/>
    </source>
</evidence>
<dbReference type="InterPro" id="IPR046348">
    <property type="entry name" value="SIS_dom_sf"/>
</dbReference>
<reference evidence="2 3" key="1">
    <citation type="submission" date="2020-02" db="EMBL/GenBank/DDBJ databases">
        <title>Ideonella bacterium strain TBM-1.</title>
        <authorList>
            <person name="Chen W.-M."/>
        </authorList>
    </citation>
    <scope>NUCLEOTIDE SEQUENCE [LARGE SCALE GENOMIC DNA]</scope>
    <source>
        <strain evidence="2 3">TBM-1</strain>
    </source>
</reference>
<protein>
    <submittedName>
        <fullName evidence="2">SIS domain-containing protein</fullName>
    </submittedName>
</protein>
<dbReference type="EMBL" id="JAAGOH010000006">
    <property type="protein sequence ID" value="NDY91015.1"/>
    <property type="molecule type" value="Genomic_DNA"/>
</dbReference>
<dbReference type="InterPro" id="IPR050099">
    <property type="entry name" value="SIS_GmhA/DiaA_subfam"/>
</dbReference>
<dbReference type="GO" id="GO:0097367">
    <property type="term" value="F:carbohydrate derivative binding"/>
    <property type="evidence" value="ECO:0007669"/>
    <property type="project" value="InterPro"/>
</dbReference>
<dbReference type="Gene3D" id="3.40.50.10490">
    <property type="entry name" value="Glucose-6-phosphate isomerase like protein, domain 1"/>
    <property type="match status" value="1"/>
</dbReference>
<dbReference type="GO" id="GO:1901135">
    <property type="term" value="P:carbohydrate derivative metabolic process"/>
    <property type="evidence" value="ECO:0007669"/>
    <property type="project" value="InterPro"/>
</dbReference>
<dbReference type="AlphaFoldDB" id="A0A7C9PG41"/>
<comment type="caution">
    <text evidence="2">The sequence shown here is derived from an EMBL/GenBank/DDBJ whole genome shotgun (WGS) entry which is preliminary data.</text>
</comment>
<accession>A0A7C9PG41</accession>
<dbReference type="SUPFAM" id="SSF53697">
    <property type="entry name" value="SIS domain"/>
    <property type="match status" value="1"/>
</dbReference>
<name>A0A7C9PG41_9BURK</name>
<dbReference type="PANTHER" id="PTHR30390:SF6">
    <property type="entry name" value="DNAA INITIATOR-ASSOCIATING PROTEIN DIAA"/>
    <property type="match status" value="1"/>
</dbReference>
<dbReference type="Proteomes" id="UP000484255">
    <property type="component" value="Unassembled WGS sequence"/>
</dbReference>
<dbReference type="Pfam" id="PF13580">
    <property type="entry name" value="SIS_2"/>
    <property type="match status" value="1"/>
</dbReference>